<proteinExistence type="predicted"/>
<dbReference type="PANTHER" id="PTHR36849">
    <property type="entry name" value="CYTOPLASMIC PROTEIN-RELATED"/>
    <property type="match status" value="1"/>
</dbReference>
<dbReference type="Pfam" id="PF22752">
    <property type="entry name" value="DUF488-N3i"/>
    <property type="match status" value="1"/>
</dbReference>
<name>A0A2U2J1L1_9SPHN</name>
<dbReference type="OrthoDB" id="9790745at2"/>
<gene>
    <name evidence="1" type="ORF">DF286_04615</name>
</gene>
<sequence>MGNGIKAANIRLKRAYEPPATSDGRRILVDRLWPRGISKADAAIDRWMKDIAPSTDLREWFGHDAERWPEFQRRYALEVRKHREQLAELRRLARKDPLTLVYSARDEAHNDAVALRQVLLGRSPA</sequence>
<organism evidence="1 2">
    <name type="scientific">Allosphingosinicella humi</name>
    <dbReference type="NCBI Taxonomy" id="2068657"/>
    <lineage>
        <taxon>Bacteria</taxon>
        <taxon>Pseudomonadati</taxon>
        <taxon>Pseudomonadota</taxon>
        <taxon>Alphaproteobacteria</taxon>
        <taxon>Sphingomonadales</taxon>
        <taxon>Sphingomonadaceae</taxon>
        <taxon>Allosphingosinicella</taxon>
    </lineage>
</organism>
<dbReference type="EMBL" id="QFFF01000001">
    <property type="protein sequence ID" value="PWG02229.1"/>
    <property type="molecule type" value="Genomic_DNA"/>
</dbReference>
<dbReference type="InterPro" id="IPR052552">
    <property type="entry name" value="YeaO-like"/>
</dbReference>
<comment type="caution">
    <text evidence="1">The sequence shown here is derived from an EMBL/GenBank/DDBJ whole genome shotgun (WGS) entry which is preliminary data.</text>
</comment>
<protein>
    <submittedName>
        <fullName evidence="1">DUF488 domain-containing protein</fullName>
    </submittedName>
</protein>
<keyword evidence="2" id="KW-1185">Reference proteome</keyword>
<accession>A0A2U2J1L1</accession>
<evidence type="ECO:0000313" key="2">
    <source>
        <dbReference type="Proteomes" id="UP000245916"/>
    </source>
</evidence>
<dbReference type="AlphaFoldDB" id="A0A2U2J1L1"/>
<reference evidence="1 2" key="1">
    <citation type="submission" date="2018-05" db="EMBL/GenBank/DDBJ databases">
        <title>Genome of Sphingosinicella humi QZX222.</title>
        <authorList>
            <person name="Qiao Z."/>
            <person name="Wang G."/>
        </authorList>
    </citation>
    <scope>NUCLEOTIDE SEQUENCE [LARGE SCALE GENOMIC DNA]</scope>
    <source>
        <strain evidence="1 2">QZX222</strain>
    </source>
</reference>
<evidence type="ECO:0000313" key="1">
    <source>
        <dbReference type="EMBL" id="PWG02229.1"/>
    </source>
</evidence>
<dbReference type="PANTHER" id="PTHR36849:SF1">
    <property type="entry name" value="CYTOPLASMIC PROTEIN"/>
    <property type="match status" value="1"/>
</dbReference>
<dbReference type="Proteomes" id="UP000245916">
    <property type="component" value="Unassembled WGS sequence"/>
</dbReference>